<proteinExistence type="predicted"/>
<name>A0ACB8RAX4_9AGAM</name>
<dbReference type="EMBL" id="MU276168">
    <property type="protein sequence ID" value="KAI0040776.1"/>
    <property type="molecule type" value="Genomic_DNA"/>
</dbReference>
<reference evidence="1" key="1">
    <citation type="submission" date="2021-02" db="EMBL/GenBank/DDBJ databases">
        <authorList>
            <consortium name="DOE Joint Genome Institute"/>
            <person name="Ahrendt S."/>
            <person name="Looney B.P."/>
            <person name="Miyauchi S."/>
            <person name="Morin E."/>
            <person name="Drula E."/>
            <person name="Courty P.E."/>
            <person name="Chicoki N."/>
            <person name="Fauchery L."/>
            <person name="Kohler A."/>
            <person name="Kuo A."/>
            <person name="Labutti K."/>
            <person name="Pangilinan J."/>
            <person name="Lipzen A."/>
            <person name="Riley R."/>
            <person name="Andreopoulos W."/>
            <person name="He G."/>
            <person name="Johnson J."/>
            <person name="Barry K.W."/>
            <person name="Grigoriev I.V."/>
            <person name="Nagy L."/>
            <person name="Hibbett D."/>
            <person name="Henrissat B."/>
            <person name="Matheny P.B."/>
            <person name="Labbe J."/>
            <person name="Martin F."/>
        </authorList>
    </citation>
    <scope>NUCLEOTIDE SEQUENCE</scope>
    <source>
        <strain evidence="1">FP105234-sp</strain>
    </source>
</reference>
<gene>
    <name evidence="1" type="ORF">FA95DRAFT_824516</name>
</gene>
<reference evidence="1" key="2">
    <citation type="journal article" date="2022" name="New Phytol.">
        <title>Evolutionary transition to the ectomycorrhizal habit in the genomes of a hyperdiverse lineage of mushroom-forming fungi.</title>
        <authorList>
            <person name="Looney B."/>
            <person name="Miyauchi S."/>
            <person name="Morin E."/>
            <person name="Drula E."/>
            <person name="Courty P.E."/>
            <person name="Kohler A."/>
            <person name="Kuo A."/>
            <person name="LaButti K."/>
            <person name="Pangilinan J."/>
            <person name="Lipzen A."/>
            <person name="Riley R."/>
            <person name="Andreopoulos W."/>
            <person name="He G."/>
            <person name="Johnson J."/>
            <person name="Nolan M."/>
            <person name="Tritt A."/>
            <person name="Barry K.W."/>
            <person name="Grigoriev I.V."/>
            <person name="Nagy L.G."/>
            <person name="Hibbett D."/>
            <person name="Henrissat B."/>
            <person name="Matheny P.B."/>
            <person name="Labbe J."/>
            <person name="Martin F.M."/>
        </authorList>
    </citation>
    <scope>NUCLEOTIDE SEQUENCE</scope>
    <source>
        <strain evidence="1">FP105234-sp</strain>
    </source>
</reference>
<accession>A0ACB8RAX4</accession>
<comment type="caution">
    <text evidence="1">The sequence shown here is derived from an EMBL/GenBank/DDBJ whole genome shotgun (WGS) entry which is preliminary data.</text>
</comment>
<evidence type="ECO:0000313" key="1">
    <source>
        <dbReference type="EMBL" id="KAI0040776.1"/>
    </source>
</evidence>
<keyword evidence="2" id="KW-1185">Reference proteome</keyword>
<organism evidence="1 2">
    <name type="scientific">Auriscalpium vulgare</name>
    <dbReference type="NCBI Taxonomy" id="40419"/>
    <lineage>
        <taxon>Eukaryota</taxon>
        <taxon>Fungi</taxon>
        <taxon>Dikarya</taxon>
        <taxon>Basidiomycota</taxon>
        <taxon>Agaricomycotina</taxon>
        <taxon>Agaricomycetes</taxon>
        <taxon>Russulales</taxon>
        <taxon>Auriscalpiaceae</taxon>
        <taxon>Auriscalpium</taxon>
    </lineage>
</organism>
<protein>
    <submittedName>
        <fullName evidence="1">Short-chain dehydrogenase</fullName>
    </submittedName>
</protein>
<sequence length="297" mass="30563">MSAATELKTENLFSLSGRVALVTGGGTGIGLMIAGGLAANGAKVYIAGRRVDVLEKVADEWAAHGQGTVIPLALDVTSRDSILYAKQVIEEKEGKLHILVNNAGAVGPRVPFLNDPNAPEHATPETLGSALFNDDGPEGWSALYQINTFSIYYTTTAFLGLLAKGSADIPGYTASVVNITSISGILKIAQNHFCYNSAKAAASHLTRMLATELALKGVPVRVNAVAPGVYASEMTADVIVGTEAVAKIAQSVMPVPAGRSGTAGEVAGTVVYLASLAGCYTNGQEIVVDGGYTAVNP</sequence>
<evidence type="ECO:0000313" key="2">
    <source>
        <dbReference type="Proteomes" id="UP000814033"/>
    </source>
</evidence>
<dbReference type="Proteomes" id="UP000814033">
    <property type="component" value="Unassembled WGS sequence"/>
</dbReference>